<dbReference type="EMBL" id="CM044708">
    <property type="protein sequence ID" value="KAI5648083.1"/>
    <property type="molecule type" value="Genomic_DNA"/>
</dbReference>
<keyword evidence="2" id="KW-1185">Reference proteome</keyword>
<organism evidence="1 2">
    <name type="scientific">Catharanthus roseus</name>
    <name type="common">Madagascar periwinkle</name>
    <name type="synonym">Vinca rosea</name>
    <dbReference type="NCBI Taxonomy" id="4058"/>
    <lineage>
        <taxon>Eukaryota</taxon>
        <taxon>Viridiplantae</taxon>
        <taxon>Streptophyta</taxon>
        <taxon>Embryophyta</taxon>
        <taxon>Tracheophyta</taxon>
        <taxon>Spermatophyta</taxon>
        <taxon>Magnoliopsida</taxon>
        <taxon>eudicotyledons</taxon>
        <taxon>Gunneridae</taxon>
        <taxon>Pentapetalae</taxon>
        <taxon>asterids</taxon>
        <taxon>lamiids</taxon>
        <taxon>Gentianales</taxon>
        <taxon>Apocynaceae</taxon>
        <taxon>Rauvolfioideae</taxon>
        <taxon>Vinceae</taxon>
        <taxon>Catharanthinae</taxon>
        <taxon>Catharanthus</taxon>
    </lineage>
</organism>
<name>A0ACB9ZM13_CATRO</name>
<sequence length="657" mass="73438">MQLWQQSRLLRTVVFGVEDFSYLPFESPACRMAAESLNSGASESGNGVSRDCRWSEEYERLPLKQRMKLLLARNSLPQTLPEVNSAVEQNSNSSGVINLVAVKEGDDSESLCPATFVGEEKIGNLPSQQPQTDELKDQVTEANQMNDTDIQDLVNVMENGSFQQQPLLSTNVVSSEVKFSDKSLSGSSGVDLAAFKIKTESPVDIFDDFDLVPLVDRQKMLLLRQKVRLINSSAKHPSQKNRSADAGNMTNKKNTGSSLEKEFSGSDAKIGKLPSTSNATMRNPAIKTEPLEENETIGNKTPAASLSSDLFVPVKYKDDTADDSDTDVLDHMFLGERMKLFSKMVKVPSLEIKRTKSSNKVVPSGLASQLIASEENDKGLRGLRPRKRKKTATDSVETALEEDAPGLLQVLIEEGISVNEIKLYGQAESDEALDELSSDDNFSELESVIAKLFSQRTSLLKLAPLRHTRGEKAGYCLACLFSLVEQAHYLNFRKWPVEWGWCRDLQSFIFIFERHNRIVLERPEYGYATYFFELVDSLSIDWQVKRLVIAMKLTSCSRITLIENKALEVGEDLTEGEAKVLMDYGWIPNTGLGTMLNYRDRVVHDRTGEKDTSEWRSKIGKLLVDGFNRGTIVSADPPKKAVEFNFIRSPEVKLELE</sequence>
<reference evidence="2" key="1">
    <citation type="journal article" date="2023" name="Nat. Plants">
        <title>Single-cell RNA sequencing provides a high-resolution roadmap for understanding the multicellular compartmentation of specialized metabolism.</title>
        <authorList>
            <person name="Sun S."/>
            <person name="Shen X."/>
            <person name="Li Y."/>
            <person name="Li Y."/>
            <person name="Wang S."/>
            <person name="Li R."/>
            <person name="Zhang H."/>
            <person name="Shen G."/>
            <person name="Guo B."/>
            <person name="Wei J."/>
            <person name="Xu J."/>
            <person name="St-Pierre B."/>
            <person name="Chen S."/>
            <person name="Sun C."/>
        </authorList>
    </citation>
    <scope>NUCLEOTIDE SEQUENCE [LARGE SCALE GENOMIC DNA]</scope>
</reference>
<protein>
    <submittedName>
        <fullName evidence="1">Uncharacterized protein</fullName>
    </submittedName>
</protein>
<gene>
    <name evidence="1" type="ORF">M9H77_34088</name>
</gene>
<accession>A0ACB9ZM13</accession>
<proteinExistence type="predicted"/>
<dbReference type="Proteomes" id="UP001060085">
    <property type="component" value="Linkage Group LG08"/>
</dbReference>
<evidence type="ECO:0000313" key="2">
    <source>
        <dbReference type="Proteomes" id="UP001060085"/>
    </source>
</evidence>
<comment type="caution">
    <text evidence="1">The sequence shown here is derived from an EMBL/GenBank/DDBJ whole genome shotgun (WGS) entry which is preliminary data.</text>
</comment>
<evidence type="ECO:0000313" key="1">
    <source>
        <dbReference type="EMBL" id="KAI5648083.1"/>
    </source>
</evidence>